<evidence type="ECO:0000313" key="3">
    <source>
        <dbReference type="EMBL" id="CDS06881.1"/>
    </source>
</evidence>
<evidence type="ECO:0000259" key="2">
    <source>
        <dbReference type="Pfam" id="PF03959"/>
    </source>
</evidence>
<dbReference type="Gene3D" id="3.40.50.1820">
    <property type="entry name" value="alpha/beta hydrolase"/>
    <property type="match status" value="1"/>
</dbReference>
<feature type="domain" description="Serine hydrolase" evidence="2">
    <location>
        <begin position="2"/>
        <end position="209"/>
    </location>
</feature>
<protein>
    <recommendedName>
        <fullName evidence="2">Serine hydrolase domain-containing protein</fullName>
    </recommendedName>
</protein>
<dbReference type="InterPro" id="IPR029058">
    <property type="entry name" value="AB_hydrolase_fold"/>
</dbReference>
<gene>
    <name evidence="3" type="ORF">LRAMOSA09405</name>
</gene>
<dbReference type="Pfam" id="PF03959">
    <property type="entry name" value="FSH1"/>
    <property type="match status" value="1"/>
</dbReference>
<dbReference type="PANTHER" id="PTHR48070">
    <property type="entry name" value="ESTERASE OVCA2"/>
    <property type="match status" value="1"/>
</dbReference>
<keyword evidence="1" id="KW-0378">Hydrolase</keyword>
<sequence length="225" mass="25130">MGQNALLFSKKSAALFRGTEDWIEKVYVNGPHAVLDPEYASIGERHVQAEQGVSDEMRPYCWWFHDSYVPLTPDGYFYGFKETMTYITSILSEKGPFDGIFGFSQGACLAAILAHALENPSSSSLSFNHPPLQFVIFSGGFIPTQQATRNELFASSSSPLTTPSLHLIGQVDTIIAPERMEALSRGFRKPFVHRHPGGHFVPTTSLARKELERFMQHIHSLPNKI</sequence>
<evidence type="ECO:0000256" key="1">
    <source>
        <dbReference type="ARBA" id="ARBA00022801"/>
    </source>
</evidence>
<dbReference type="GO" id="GO:0005737">
    <property type="term" value="C:cytoplasm"/>
    <property type="evidence" value="ECO:0007669"/>
    <property type="project" value="TreeGrafter"/>
</dbReference>
<organism evidence="3">
    <name type="scientific">Lichtheimia ramosa</name>
    <dbReference type="NCBI Taxonomy" id="688394"/>
    <lineage>
        <taxon>Eukaryota</taxon>
        <taxon>Fungi</taxon>
        <taxon>Fungi incertae sedis</taxon>
        <taxon>Mucoromycota</taxon>
        <taxon>Mucoromycotina</taxon>
        <taxon>Mucoromycetes</taxon>
        <taxon>Mucorales</taxon>
        <taxon>Lichtheimiaceae</taxon>
        <taxon>Lichtheimia</taxon>
    </lineage>
</organism>
<dbReference type="InterPro" id="IPR005645">
    <property type="entry name" value="FSH-like_dom"/>
</dbReference>
<dbReference type="OrthoDB" id="414698at2759"/>
<dbReference type="InterPro" id="IPR050593">
    <property type="entry name" value="LovG"/>
</dbReference>
<accession>A0A077WGU3</accession>
<reference evidence="3" key="1">
    <citation type="journal article" date="2014" name="Genome Announc.">
        <title>De novo whole-genome sequence and genome annotation of Lichtheimia ramosa.</title>
        <authorList>
            <person name="Linde J."/>
            <person name="Schwartze V."/>
            <person name="Binder U."/>
            <person name="Lass-Florl C."/>
            <person name="Voigt K."/>
            <person name="Horn F."/>
        </authorList>
    </citation>
    <scope>NUCLEOTIDE SEQUENCE</scope>
    <source>
        <strain evidence="3">JMRC FSU:6197</strain>
    </source>
</reference>
<proteinExistence type="predicted"/>
<dbReference type="EMBL" id="LK023322">
    <property type="protein sequence ID" value="CDS06881.1"/>
    <property type="molecule type" value="Genomic_DNA"/>
</dbReference>
<dbReference type="GO" id="GO:0016787">
    <property type="term" value="F:hydrolase activity"/>
    <property type="evidence" value="ECO:0007669"/>
    <property type="project" value="UniProtKB-KW"/>
</dbReference>
<dbReference type="SUPFAM" id="SSF53474">
    <property type="entry name" value="alpha/beta-Hydrolases"/>
    <property type="match status" value="1"/>
</dbReference>
<dbReference type="PANTHER" id="PTHR48070:SF6">
    <property type="entry name" value="ESTERASE OVCA2"/>
    <property type="match status" value="1"/>
</dbReference>
<dbReference type="GO" id="GO:0005634">
    <property type="term" value="C:nucleus"/>
    <property type="evidence" value="ECO:0007669"/>
    <property type="project" value="TreeGrafter"/>
</dbReference>
<name>A0A077WGU3_9FUNG</name>
<dbReference type="AlphaFoldDB" id="A0A077WGU3"/>